<keyword evidence="5 6" id="KW-0472">Membrane</keyword>
<evidence type="ECO:0000256" key="4">
    <source>
        <dbReference type="ARBA" id="ARBA00022989"/>
    </source>
</evidence>
<evidence type="ECO:0000256" key="2">
    <source>
        <dbReference type="ARBA" id="ARBA00022475"/>
    </source>
</evidence>
<feature type="transmembrane region" description="Helical" evidence="6">
    <location>
        <begin position="66"/>
        <end position="89"/>
    </location>
</feature>
<dbReference type="CDD" id="cd06580">
    <property type="entry name" value="TM_PBP1_transp_TpRbsC_like"/>
    <property type="match status" value="1"/>
</dbReference>
<accession>A0ABY4MYJ7</accession>
<evidence type="ECO:0000256" key="5">
    <source>
        <dbReference type="ARBA" id="ARBA00023136"/>
    </source>
</evidence>
<gene>
    <name evidence="7" type="ORF">M3M28_10405</name>
</gene>
<proteinExistence type="predicted"/>
<feature type="transmembrane region" description="Helical" evidence="6">
    <location>
        <begin position="362"/>
        <end position="383"/>
    </location>
</feature>
<dbReference type="InterPro" id="IPR001851">
    <property type="entry name" value="ABC_transp_permease"/>
</dbReference>
<evidence type="ECO:0000256" key="6">
    <source>
        <dbReference type="SAM" id="Phobius"/>
    </source>
</evidence>
<keyword evidence="3 6" id="KW-0812">Transmembrane</keyword>
<dbReference type="PANTHER" id="PTHR43370:SF1">
    <property type="entry name" value="GUANOSINE ABC TRANSPORTER PERMEASE PROTEIN NUPQ"/>
    <property type="match status" value="1"/>
</dbReference>
<feature type="transmembrane region" description="Helical" evidence="6">
    <location>
        <begin position="319"/>
        <end position="342"/>
    </location>
</feature>
<feature type="transmembrane region" description="Helical" evidence="6">
    <location>
        <begin position="395"/>
        <end position="413"/>
    </location>
</feature>
<feature type="transmembrane region" description="Helical" evidence="6">
    <location>
        <begin position="181"/>
        <end position="204"/>
    </location>
</feature>
<feature type="transmembrane region" description="Helical" evidence="6">
    <location>
        <begin position="264"/>
        <end position="286"/>
    </location>
</feature>
<comment type="subcellular location">
    <subcellularLocation>
        <location evidence="1">Cell membrane</location>
        <topology evidence="1">Multi-pass membrane protein</topology>
    </subcellularLocation>
</comment>
<organism evidence="7">
    <name type="scientific">Gulosibacter sediminis</name>
    <dbReference type="NCBI Taxonomy" id="1729695"/>
    <lineage>
        <taxon>Bacteria</taxon>
        <taxon>Bacillati</taxon>
        <taxon>Actinomycetota</taxon>
        <taxon>Actinomycetes</taxon>
        <taxon>Micrococcales</taxon>
        <taxon>Microbacteriaceae</taxon>
        <taxon>Gulosibacter</taxon>
    </lineage>
</organism>
<feature type="transmembrane region" description="Helical" evidence="6">
    <location>
        <begin position="28"/>
        <end position="46"/>
    </location>
</feature>
<name>A0ABY4MYJ7_9MICO</name>
<feature type="transmembrane region" description="Helical" evidence="6">
    <location>
        <begin position="101"/>
        <end position="120"/>
    </location>
</feature>
<evidence type="ECO:0000313" key="7">
    <source>
        <dbReference type="EMBL" id="UQN14456.1"/>
    </source>
</evidence>
<feature type="transmembrane region" description="Helical" evidence="6">
    <location>
        <begin position="211"/>
        <end position="232"/>
    </location>
</feature>
<feature type="transmembrane region" description="Helical" evidence="6">
    <location>
        <begin position="155"/>
        <end position="175"/>
    </location>
</feature>
<dbReference type="PANTHER" id="PTHR43370">
    <property type="entry name" value="SUGAR ABC TRANSPORTER INTEGRAL MEMBRANE PROTEIN-RELATED"/>
    <property type="match status" value="1"/>
</dbReference>
<feature type="transmembrane region" description="Helical" evidence="6">
    <location>
        <begin position="126"/>
        <end position="148"/>
    </location>
</feature>
<evidence type="ECO:0000256" key="1">
    <source>
        <dbReference type="ARBA" id="ARBA00004651"/>
    </source>
</evidence>
<protein>
    <submittedName>
        <fullName evidence="7">ABC transporter permease</fullName>
    </submittedName>
</protein>
<evidence type="ECO:0000256" key="3">
    <source>
        <dbReference type="ARBA" id="ARBA00022692"/>
    </source>
</evidence>
<sequence length="430" mass="45356">MTNDQLTRAEAAPAGGETLAPRKLKTPILLAVFTLVSLLAFVFTVGDQSTQIDISNRGGAIQLDPLVFPTMLTNAVLTVGMIALTVFAFSRSLARQKVPMWVSAVFAALWAIALIIWVGAGANVPLAWLLTGTLALSTPIVFGSMAGLVAERSGVVNIAIEGQLLSGAFASALVASLTSNWVAGLVAAIVAGVLISAILALFSITYWVEQVVVGVVINMIVLGLTDFLYSGLMSSDPQRYNSPDRYPTWSIPGLSEIPVLGPLLFSNTIVVYALFLLVPFMVFMLFNSKWGIRTRAVGEHPKAADTVGINVNATRWRNVLLSGAIAGFGGSYYTLGLVGAFGSEVTSGQGYIALAALIFGRWHPVYATLAAILFGFASNFRTLASQVGADLPTELMAMVPYIVTVFAVVGFVGQSRAPAASGTPYITQGR</sequence>
<keyword evidence="4 6" id="KW-1133">Transmembrane helix</keyword>
<dbReference type="EMBL" id="CP097160">
    <property type="protein sequence ID" value="UQN14456.1"/>
    <property type="molecule type" value="Genomic_DNA"/>
</dbReference>
<keyword evidence="2" id="KW-1003">Cell membrane</keyword>
<reference evidence="7" key="1">
    <citation type="submission" date="2022-05" db="EMBL/GenBank/DDBJ databases">
        <title>Complete genome sequence of toluene-degrading Gulosibacter sediminis strain ACHW.36C.</title>
        <authorList>
            <person name="Wai A.C."/>
            <person name="Lai G.K."/>
            <person name="Griffin S.D."/>
            <person name="Leung F.C."/>
        </authorList>
    </citation>
    <scope>NUCLEOTIDE SEQUENCE [LARGE SCALE GENOMIC DNA]</scope>
    <source>
        <strain evidence="7">ACHW.36C</strain>
    </source>
</reference>
<dbReference type="Pfam" id="PF02653">
    <property type="entry name" value="BPD_transp_2"/>
    <property type="match status" value="1"/>
</dbReference>